<dbReference type="EMBL" id="FNAS01000007">
    <property type="protein sequence ID" value="SDE32517.1"/>
    <property type="molecule type" value="Genomic_DNA"/>
</dbReference>
<organism evidence="1 2">
    <name type="scientific">Riemerella columbipharyngis</name>
    <dbReference type="NCBI Taxonomy" id="1071918"/>
    <lineage>
        <taxon>Bacteria</taxon>
        <taxon>Pseudomonadati</taxon>
        <taxon>Bacteroidota</taxon>
        <taxon>Flavobacteriia</taxon>
        <taxon>Flavobacteriales</taxon>
        <taxon>Weeksellaceae</taxon>
        <taxon>Riemerella</taxon>
    </lineage>
</organism>
<dbReference type="Proteomes" id="UP000198517">
    <property type="component" value="Unassembled WGS sequence"/>
</dbReference>
<dbReference type="Gene3D" id="2.60.40.2130">
    <property type="entry name" value="F-spondin domain"/>
    <property type="match status" value="2"/>
</dbReference>
<evidence type="ECO:0000313" key="1">
    <source>
        <dbReference type="EMBL" id="SDE32517.1"/>
    </source>
</evidence>
<accession>A0A1G7BZP6</accession>
<sequence length="426" mass="46014">MSGFSSLNDYVDEFKILTNMKKLNIKSLALFAGIVSSALLTSCDRSDDMMQEEKTLTKTITVENVVTPKKFVQSGSFRGQDNPPIMPGESTTFKFHAAKNQRLMFITMYGASADWFFAPDHGGIQLYDEQGRAITGDVSNQIKLWDNGSKLTKTETEDANISEVQEVTASSLLKVSLAYDEATSEFTATITNTSNTDAQHTTGFSPGVFAVSNFNGAELIEKMPFFTPNQKSNPEVTAIAEGGNIDPLLSMVQENTGIITGISPVLVVLYSGDHNPIFMPGQKDNGIGLKEVAQSGNSTKLMESLKKMSNVQDVFVLGTAPVGPGQKVMKTFTAKEGCKIAYVTMFGFSNDWFYANETGIPVTLRGNITSLTGLYDDGTAADQYPGAGNKQAVFMGTSAPESKAIEMVGNMYPVPAVSEVLKITLQ</sequence>
<dbReference type="STRING" id="1071918.SAMN05421544_1078"/>
<keyword evidence="2" id="KW-1185">Reference proteome</keyword>
<proteinExistence type="predicted"/>
<dbReference type="AlphaFoldDB" id="A0A1G7BZP6"/>
<dbReference type="InterPro" id="IPR038678">
    <property type="entry name" value="Spondin_N_sf"/>
</dbReference>
<protein>
    <recommendedName>
        <fullName evidence="3">Spondin_N</fullName>
    </recommendedName>
</protein>
<evidence type="ECO:0008006" key="3">
    <source>
        <dbReference type="Google" id="ProtNLM"/>
    </source>
</evidence>
<gene>
    <name evidence="1" type="ORF">SAMN05421544_1078</name>
</gene>
<reference evidence="1 2" key="1">
    <citation type="submission" date="2016-10" db="EMBL/GenBank/DDBJ databases">
        <authorList>
            <person name="de Groot N.N."/>
        </authorList>
    </citation>
    <scope>NUCLEOTIDE SEQUENCE [LARGE SCALE GENOMIC DNA]</scope>
    <source>
        <strain evidence="1 2">DSM 24015</strain>
    </source>
</reference>
<dbReference type="InterPro" id="IPR009465">
    <property type="entry name" value="Spondin_N"/>
</dbReference>
<evidence type="ECO:0000313" key="2">
    <source>
        <dbReference type="Proteomes" id="UP000198517"/>
    </source>
</evidence>
<dbReference type="NCBIfam" id="NF038123">
    <property type="entry name" value="NF038123_dom"/>
    <property type="match status" value="2"/>
</dbReference>
<name>A0A1G7BZP6_9FLAO</name>